<feature type="compositionally biased region" description="Polar residues" evidence="2">
    <location>
        <begin position="17"/>
        <end position="26"/>
    </location>
</feature>
<evidence type="ECO:0000259" key="3">
    <source>
        <dbReference type="PROSITE" id="PS50157"/>
    </source>
</evidence>
<dbReference type="Pfam" id="PF00096">
    <property type="entry name" value="zf-C2H2"/>
    <property type="match status" value="2"/>
</dbReference>
<dbReference type="Gene3D" id="3.30.160.60">
    <property type="entry name" value="Classic Zinc Finger"/>
    <property type="match status" value="2"/>
</dbReference>
<feature type="domain" description="C2H2-type" evidence="3">
    <location>
        <begin position="249"/>
        <end position="276"/>
    </location>
</feature>
<name>A0A0C3C8Y8_HEBCY</name>
<dbReference type="EMBL" id="KN831772">
    <property type="protein sequence ID" value="KIM45320.1"/>
    <property type="molecule type" value="Genomic_DNA"/>
</dbReference>
<sequence>MYQRDPRSYPYEEQHTAYPSSHTPSHSGEYPASSYQPHDSSHYYVAPAHGINNPSDSTHSSSPYYRSMTPSLATHRYPNSSRSSDPRYHSSHGYGSSTSSASLSMYGTQPHQYSGQYIPTSDQRSHPLSHTPPSQFIPTPSEMAHSYSNYSQQSPHSPTVPEAQYSSSALDYPVSPQLTPSSRTNPHLPSRIVTGRPRTMSAATSTSPTSASSPPGERFPCEKCGKTFSRSHDRKRHNETQHTAMPIMHTCQFCQKEFSRADSLKRHLDNGCDMHS</sequence>
<dbReference type="PROSITE" id="PS50157">
    <property type="entry name" value="ZINC_FINGER_C2H2_2"/>
    <property type="match status" value="2"/>
</dbReference>
<organism evidence="4 5">
    <name type="scientific">Hebeloma cylindrosporum</name>
    <dbReference type="NCBI Taxonomy" id="76867"/>
    <lineage>
        <taxon>Eukaryota</taxon>
        <taxon>Fungi</taxon>
        <taxon>Dikarya</taxon>
        <taxon>Basidiomycota</taxon>
        <taxon>Agaricomycotina</taxon>
        <taxon>Agaricomycetes</taxon>
        <taxon>Agaricomycetidae</taxon>
        <taxon>Agaricales</taxon>
        <taxon>Agaricineae</taxon>
        <taxon>Hymenogastraceae</taxon>
        <taxon>Hebeloma</taxon>
    </lineage>
</organism>
<keyword evidence="1" id="KW-0863">Zinc-finger</keyword>
<evidence type="ECO:0000256" key="2">
    <source>
        <dbReference type="SAM" id="MobiDB-lite"/>
    </source>
</evidence>
<dbReference type="HOGENOM" id="CLU_091739_0_0_1"/>
<dbReference type="InterPro" id="IPR013087">
    <property type="entry name" value="Znf_C2H2_type"/>
</dbReference>
<dbReference type="SMART" id="SM00355">
    <property type="entry name" value="ZnF_C2H2"/>
    <property type="match status" value="2"/>
</dbReference>
<reference evidence="4 5" key="1">
    <citation type="submission" date="2014-04" db="EMBL/GenBank/DDBJ databases">
        <authorList>
            <consortium name="DOE Joint Genome Institute"/>
            <person name="Kuo A."/>
            <person name="Gay G."/>
            <person name="Dore J."/>
            <person name="Kohler A."/>
            <person name="Nagy L.G."/>
            <person name="Floudas D."/>
            <person name="Copeland A."/>
            <person name="Barry K.W."/>
            <person name="Cichocki N."/>
            <person name="Veneault-Fourrey C."/>
            <person name="LaButti K."/>
            <person name="Lindquist E.A."/>
            <person name="Lipzen A."/>
            <person name="Lundell T."/>
            <person name="Morin E."/>
            <person name="Murat C."/>
            <person name="Sun H."/>
            <person name="Tunlid A."/>
            <person name="Henrissat B."/>
            <person name="Grigoriev I.V."/>
            <person name="Hibbett D.S."/>
            <person name="Martin F."/>
            <person name="Nordberg H.P."/>
            <person name="Cantor M.N."/>
            <person name="Hua S.X."/>
        </authorList>
    </citation>
    <scope>NUCLEOTIDE SEQUENCE [LARGE SCALE GENOMIC DNA]</scope>
    <source>
        <strain evidence="5">h7</strain>
    </source>
</reference>
<dbReference type="GO" id="GO:0008270">
    <property type="term" value="F:zinc ion binding"/>
    <property type="evidence" value="ECO:0007669"/>
    <property type="project" value="UniProtKB-KW"/>
</dbReference>
<keyword evidence="5" id="KW-1185">Reference proteome</keyword>
<dbReference type="SUPFAM" id="SSF57667">
    <property type="entry name" value="beta-beta-alpha zinc fingers"/>
    <property type="match status" value="1"/>
</dbReference>
<reference evidence="5" key="2">
    <citation type="submission" date="2015-01" db="EMBL/GenBank/DDBJ databases">
        <title>Evolutionary Origins and Diversification of the Mycorrhizal Mutualists.</title>
        <authorList>
            <consortium name="DOE Joint Genome Institute"/>
            <consortium name="Mycorrhizal Genomics Consortium"/>
            <person name="Kohler A."/>
            <person name="Kuo A."/>
            <person name="Nagy L.G."/>
            <person name="Floudas D."/>
            <person name="Copeland A."/>
            <person name="Barry K.W."/>
            <person name="Cichocki N."/>
            <person name="Veneault-Fourrey C."/>
            <person name="LaButti K."/>
            <person name="Lindquist E.A."/>
            <person name="Lipzen A."/>
            <person name="Lundell T."/>
            <person name="Morin E."/>
            <person name="Murat C."/>
            <person name="Riley R."/>
            <person name="Ohm R."/>
            <person name="Sun H."/>
            <person name="Tunlid A."/>
            <person name="Henrissat B."/>
            <person name="Grigoriev I.V."/>
            <person name="Hibbett D.S."/>
            <person name="Martin F."/>
        </authorList>
    </citation>
    <scope>NUCLEOTIDE SEQUENCE [LARGE SCALE GENOMIC DNA]</scope>
    <source>
        <strain evidence="5">h7</strain>
    </source>
</reference>
<proteinExistence type="predicted"/>
<keyword evidence="1" id="KW-0862">Zinc</keyword>
<dbReference type="STRING" id="686832.A0A0C3C8Y8"/>
<evidence type="ECO:0000256" key="1">
    <source>
        <dbReference type="PROSITE-ProRule" id="PRU00042"/>
    </source>
</evidence>
<feature type="compositionally biased region" description="Polar residues" evidence="2">
    <location>
        <begin position="146"/>
        <end position="157"/>
    </location>
</feature>
<dbReference type="AlphaFoldDB" id="A0A0C3C8Y8"/>
<feature type="compositionally biased region" description="Low complexity" evidence="2">
    <location>
        <begin position="91"/>
        <end position="107"/>
    </location>
</feature>
<feature type="domain" description="C2H2-type" evidence="3">
    <location>
        <begin position="219"/>
        <end position="247"/>
    </location>
</feature>
<gene>
    <name evidence="4" type="ORF">M413DRAFT_442002</name>
</gene>
<dbReference type="Proteomes" id="UP000053424">
    <property type="component" value="Unassembled WGS sequence"/>
</dbReference>
<dbReference type="PROSITE" id="PS00028">
    <property type="entry name" value="ZINC_FINGER_C2H2_1"/>
    <property type="match status" value="1"/>
</dbReference>
<accession>A0A0C3C8Y8</accession>
<keyword evidence="1" id="KW-0479">Metal-binding</keyword>
<evidence type="ECO:0000313" key="5">
    <source>
        <dbReference type="Proteomes" id="UP000053424"/>
    </source>
</evidence>
<feature type="compositionally biased region" description="Low complexity" evidence="2">
    <location>
        <begin position="201"/>
        <end position="215"/>
    </location>
</feature>
<feature type="compositionally biased region" description="Polar residues" evidence="2">
    <location>
        <begin position="109"/>
        <end position="138"/>
    </location>
</feature>
<protein>
    <recommendedName>
        <fullName evidence="3">C2H2-type domain-containing protein</fullName>
    </recommendedName>
</protein>
<feature type="compositionally biased region" description="Polar residues" evidence="2">
    <location>
        <begin position="52"/>
        <end position="72"/>
    </location>
</feature>
<feature type="region of interest" description="Disordered" evidence="2">
    <location>
        <begin position="1"/>
        <end position="238"/>
    </location>
</feature>
<feature type="compositionally biased region" description="Basic and acidic residues" evidence="2">
    <location>
        <begin position="1"/>
        <end position="15"/>
    </location>
</feature>
<feature type="compositionally biased region" description="Polar residues" evidence="2">
    <location>
        <begin position="176"/>
        <end position="187"/>
    </location>
</feature>
<dbReference type="InterPro" id="IPR036236">
    <property type="entry name" value="Znf_C2H2_sf"/>
</dbReference>
<evidence type="ECO:0000313" key="4">
    <source>
        <dbReference type="EMBL" id="KIM45320.1"/>
    </source>
</evidence>
<dbReference type="OrthoDB" id="8922241at2759"/>